<dbReference type="EMBL" id="CAADRA010007414">
    <property type="protein sequence ID" value="VFU01009.1"/>
    <property type="molecule type" value="Genomic_DNA"/>
</dbReference>
<reference evidence="3" key="2">
    <citation type="submission" date="2019-06" db="EMBL/GenBank/DDBJ databases">
        <title>Genomics analysis of Aphanomyces spp. identifies a new class of oomycete effector associated with host adaptation.</title>
        <authorList>
            <person name="Gaulin E."/>
        </authorList>
    </citation>
    <scope>NUCLEOTIDE SEQUENCE</scope>
    <source>
        <strain evidence="3">CBS 578.67</strain>
    </source>
</reference>
<evidence type="ECO:0000259" key="2">
    <source>
        <dbReference type="PROSITE" id="PS51335"/>
    </source>
</evidence>
<sequence>MGNQHSTFNPAREAAELGRRPDDEELILLFKLQTKFLTRLVECPYVRPSSWIAVPDTRLQHVGLLERYWESMMHTGHVDNNHVVPFQRTGPGWRSIGFSTENPADDIRVTGEFGLECLVFFVENYPGESRMMNRQCSGYPFAKAGVAVVRVLMEIFHVIEVDGSRGQFPVRDTLYWQLLESDASVFRLFAFCFLMFDELFCELASTDKSLLQSMCSTSVVAKLADQGKEKLLATLRRAPEHLTDLAALCTNGQVLRNRNLKLQIHDHRPKASPWAKPKPQLHPIPTLFQPTTTHHSNGNGRGGLFDGLVQKQPS</sequence>
<dbReference type="AlphaFoldDB" id="A0A485LQ67"/>
<dbReference type="Proteomes" id="UP000332933">
    <property type="component" value="Unassembled WGS sequence"/>
</dbReference>
<feature type="domain" description="ELMO" evidence="2">
    <location>
        <begin position="60"/>
        <end position="232"/>
    </location>
</feature>
<proteinExistence type="predicted"/>
<feature type="region of interest" description="Disordered" evidence="1">
    <location>
        <begin position="290"/>
        <end position="314"/>
    </location>
</feature>
<dbReference type="InterPro" id="IPR050868">
    <property type="entry name" value="ELMO_domain-containing"/>
</dbReference>
<keyword evidence="5" id="KW-1185">Reference proteome</keyword>
<organism evidence="4 5">
    <name type="scientific">Aphanomyces stellatus</name>
    <dbReference type="NCBI Taxonomy" id="120398"/>
    <lineage>
        <taxon>Eukaryota</taxon>
        <taxon>Sar</taxon>
        <taxon>Stramenopiles</taxon>
        <taxon>Oomycota</taxon>
        <taxon>Saprolegniomycetes</taxon>
        <taxon>Saprolegniales</taxon>
        <taxon>Verrucalvaceae</taxon>
        <taxon>Aphanomyces</taxon>
    </lineage>
</organism>
<evidence type="ECO:0000313" key="3">
    <source>
        <dbReference type="EMBL" id="KAF0683603.1"/>
    </source>
</evidence>
<dbReference type="PANTHER" id="PTHR12771">
    <property type="entry name" value="ENGULFMENT AND CELL MOTILITY"/>
    <property type="match status" value="1"/>
</dbReference>
<dbReference type="Pfam" id="PF04727">
    <property type="entry name" value="ELMO_CED12"/>
    <property type="match status" value="1"/>
</dbReference>
<evidence type="ECO:0000313" key="4">
    <source>
        <dbReference type="EMBL" id="VFU01009.1"/>
    </source>
</evidence>
<reference evidence="4 5" key="1">
    <citation type="submission" date="2019-03" db="EMBL/GenBank/DDBJ databases">
        <authorList>
            <person name="Gaulin E."/>
            <person name="Dumas B."/>
        </authorList>
    </citation>
    <scope>NUCLEOTIDE SEQUENCE [LARGE SCALE GENOMIC DNA]</scope>
    <source>
        <strain evidence="4">CBS 568.67</strain>
    </source>
</reference>
<protein>
    <submittedName>
        <fullName evidence="4">Aste57867_24369 protein</fullName>
    </submittedName>
</protein>
<dbReference type="InterPro" id="IPR006816">
    <property type="entry name" value="ELMO_dom"/>
</dbReference>
<dbReference type="PANTHER" id="PTHR12771:SF56">
    <property type="entry name" value="CED-12"/>
    <property type="match status" value="1"/>
</dbReference>
<dbReference type="OrthoDB" id="58015at2759"/>
<dbReference type="EMBL" id="VJMH01007388">
    <property type="protein sequence ID" value="KAF0683603.1"/>
    <property type="molecule type" value="Genomic_DNA"/>
</dbReference>
<gene>
    <name evidence="4" type="primary">Aste57867_24369</name>
    <name evidence="3" type="ORF">As57867_024293</name>
    <name evidence="4" type="ORF">ASTE57867_24369</name>
</gene>
<evidence type="ECO:0000313" key="5">
    <source>
        <dbReference type="Proteomes" id="UP000332933"/>
    </source>
</evidence>
<evidence type="ECO:0000256" key="1">
    <source>
        <dbReference type="SAM" id="MobiDB-lite"/>
    </source>
</evidence>
<accession>A0A485LQ67</accession>
<dbReference type="PROSITE" id="PS51335">
    <property type="entry name" value="ELMO"/>
    <property type="match status" value="1"/>
</dbReference>
<name>A0A485LQ67_9STRA</name>